<proteinExistence type="predicted"/>
<gene>
    <name evidence="2" type="ORF">SKAU_G00366900</name>
</gene>
<evidence type="ECO:0000313" key="3">
    <source>
        <dbReference type="Proteomes" id="UP001152622"/>
    </source>
</evidence>
<comment type="caution">
    <text evidence="2">The sequence shown here is derived from an EMBL/GenBank/DDBJ whole genome shotgun (WGS) entry which is preliminary data.</text>
</comment>
<name>A0A9Q1IFI0_SYNKA</name>
<dbReference type="EMBL" id="JAINUF010000018">
    <property type="protein sequence ID" value="KAJ8337724.1"/>
    <property type="molecule type" value="Genomic_DNA"/>
</dbReference>
<feature type="region of interest" description="Disordered" evidence="1">
    <location>
        <begin position="38"/>
        <end position="66"/>
    </location>
</feature>
<dbReference type="AlphaFoldDB" id="A0A9Q1IFI0"/>
<protein>
    <submittedName>
        <fullName evidence="2">Uncharacterized protein</fullName>
    </submittedName>
</protein>
<dbReference type="OrthoDB" id="10490356at2759"/>
<keyword evidence="3" id="KW-1185">Reference proteome</keyword>
<accession>A0A9Q1IFI0</accession>
<organism evidence="2 3">
    <name type="scientific">Synaphobranchus kaupii</name>
    <name type="common">Kaup's arrowtooth eel</name>
    <dbReference type="NCBI Taxonomy" id="118154"/>
    <lineage>
        <taxon>Eukaryota</taxon>
        <taxon>Metazoa</taxon>
        <taxon>Chordata</taxon>
        <taxon>Craniata</taxon>
        <taxon>Vertebrata</taxon>
        <taxon>Euteleostomi</taxon>
        <taxon>Actinopterygii</taxon>
        <taxon>Neopterygii</taxon>
        <taxon>Teleostei</taxon>
        <taxon>Anguilliformes</taxon>
        <taxon>Synaphobranchidae</taxon>
        <taxon>Synaphobranchus</taxon>
    </lineage>
</organism>
<feature type="compositionally biased region" description="Polar residues" evidence="1">
    <location>
        <begin position="57"/>
        <end position="66"/>
    </location>
</feature>
<evidence type="ECO:0000313" key="2">
    <source>
        <dbReference type="EMBL" id="KAJ8337724.1"/>
    </source>
</evidence>
<reference evidence="2" key="1">
    <citation type="journal article" date="2023" name="Science">
        <title>Genome structures resolve the early diversification of teleost fishes.</title>
        <authorList>
            <person name="Parey E."/>
            <person name="Louis A."/>
            <person name="Montfort J."/>
            <person name="Bouchez O."/>
            <person name="Roques C."/>
            <person name="Iampietro C."/>
            <person name="Lluch J."/>
            <person name="Castinel A."/>
            <person name="Donnadieu C."/>
            <person name="Desvignes T."/>
            <person name="Floi Bucao C."/>
            <person name="Jouanno E."/>
            <person name="Wen M."/>
            <person name="Mejri S."/>
            <person name="Dirks R."/>
            <person name="Jansen H."/>
            <person name="Henkel C."/>
            <person name="Chen W.J."/>
            <person name="Zahm M."/>
            <person name="Cabau C."/>
            <person name="Klopp C."/>
            <person name="Thompson A.W."/>
            <person name="Robinson-Rechavi M."/>
            <person name="Braasch I."/>
            <person name="Lecointre G."/>
            <person name="Bobe J."/>
            <person name="Postlethwait J.H."/>
            <person name="Berthelot C."/>
            <person name="Roest Crollius H."/>
            <person name="Guiguen Y."/>
        </authorList>
    </citation>
    <scope>NUCLEOTIDE SEQUENCE</scope>
    <source>
        <strain evidence="2">WJC10195</strain>
    </source>
</reference>
<sequence>MLQCVCVDKETLCSPQQILEDEGLTRIAQTVQTLLELPVSGPRRSSRQDTHGLPLQSPDQNPSISP</sequence>
<evidence type="ECO:0000256" key="1">
    <source>
        <dbReference type="SAM" id="MobiDB-lite"/>
    </source>
</evidence>
<dbReference type="Proteomes" id="UP001152622">
    <property type="component" value="Chromosome 18"/>
</dbReference>